<name>A0A327Z394_9ACTN</name>
<feature type="compositionally biased region" description="Low complexity" evidence="1">
    <location>
        <begin position="67"/>
        <end position="85"/>
    </location>
</feature>
<dbReference type="RefSeq" id="WP_111652756.1">
    <property type="nucleotide sequence ID" value="NZ_JACHWI010000013.1"/>
</dbReference>
<dbReference type="OrthoDB" id="5125216at2"/>
<organism evidence="2 3">
    <name type="scientific">Actinoplanes lutulentus</name>
    <dbReference type="NCBI Taxonomy" id="1287878"/>
    <lineage>
        <taxon>Bacteria</taxon>
        <taxon>Bacillati</taxon>
        <taxon>Actinomycetota</taxon>
        <taxon>Actinomycetes</taxon>
        <taxon>Micromonosporales</taxon>
        <taxon>Micromonosporaceae</taxon>
        <taxon>Actinoplanes</taxon>
    </lineage>
</organism>
<keyword evidence="3" id="KW-1185">Reference proteome</keyword>
<evidence type="ECO:0000256" key="1">
    <source>
        <dbReference type="SAM" id="MobiDB-lite"/>
    </source>
</evidence>
<dbReference type="EMBL" id="QLMJ01000017">
    <property type="protein sequence ID" value="RAK29799.1"/>
    <property type="molecule type" value="Genomic_DNA"/>
</dbReference>
<sequence>MKVFKLAAGFAVGYVLGTRAGREKFEQIAATARQASANPRVIQAQEKAKALLNTGTEKVNAKLSGAKPATTTPEPTYEYATKPLV</sequence>
<proteinExistence type="predicted"/>
<gene>
    <name evidence="2" type="ORF">B0I29_117125</name>
</gene>
<evidence type="ECO:0000313" key="3">
    <source>
        <dbReference type="Proteomes" id="UP000249341"/>
    </source>
</evidence>
<accession>A0A327Z394</accession>
<protein>
    <recommendedName>
        <fullName evidence="4">YtxH-like protein</fullName>
    </recommendedName>
</protein>
<dbReference type="Proteomes" id="UP000249341">
    <property type="component" value="Unassembled WGS sequence"/>
</dbReference>
<evidence type="ECO:0000313" key="2">
    <source>
        <dbReference type="EMBL" id="RAK29799.1"/>
    </source>
</evidence>
<feature type="region of interest" description="Disordered" evidence="1">
    <location>
        <begin position="62"/>
        <end position="85"/>
    </location>
</feature>
<dbReference type="AlphaFoldDB" id="A0A327Z394"/>
<evidence type="ECO:0008006" key="4">
    <source>
        <dbReference type="Google" id="ProtNLM"/>
    </source>
</evidence>
<reference evidence="2 3" key="1">
    <citation type="submission" date="2018-06" db="EMBL/GenBank/DDBJ databases">
        <title>Genomic Encyclopedia of Type Strains, Phase III (KMG-III): the genomes of soil and plant-associated and newly described type strains.</title>
        <authorList>
            <person name="Whitman W."/>
        </authorList>
    </citation>
    <scope>NUCLEOTIDE SEQUENCE [LARGE SCALE GENOMIC DNA]</scope>
    <source>
        <strain evidence="2 3">CGMCC 4.7090</strain>
    </source>
</reference>
<comment type="caution">
    <text evidence="2">The sequence shown here is derived from an EMBL/GenBank/DDBJ whole genome shotgun (WGS) entry which is preliminary data.</text>
</comment>